<evidence type="ECO:0000313" key="2">
    <source>
        <dbReference type="Proteomes" id="UP000245243"/>
    </source>
</evidence>
<dbReference type="AlphaFoldDB" id="A0A2U3RR51"/>
<evidence type="ECO:0000313" key="1">
    <source>
        <dbReference type="EMBL" id="SPR15725.1"/>
    </source>
</evidence>
<proteinExistence type="predicted"/>
<dbReference type="Proteomes" id="UP000245243">
    <property type="component" value="Chromosome I"/>
</dbReference>
<accession>A0A2U3RR51</accession>
<organism evidence="1 2">
    <name type="scientific">Orientia tsutsugamushi</name>
    <name type="common">Rickettsia tsutsugamushi</name>
    <dbReference type="NCBI Taxonomy" id="784"/>
    <lineage>
        <taxon>Bacteria</taxon>
        <taxon>Pseudomonadati</taxon>
        <taxon>Pseudomonadota</taxon>
        <taxon>Alphaproteobacteria</taxon>
        <taxon>Rickettsiales</taxon>
        <taxon>Rickettsiaceae</taxon>
        <taxon>Rickettsieae</taxon>
        <taxon>Orientia</taxon>
    </lineage>
</organism>
<name>A0A2U3RR51_ORITS</name>
<reference evidence="2" key="1">
    <citation type="submission" date="2018-03" db="EMBL/GenBank/DDBJ databases">
        <authorList>
            <person name="Batty M. E."/>
            <person name="Batty M E."/>
        </authorList>
    </citation>
    <scope>NUCLEOTIDE SEQUENCE [LARGE SCALE GENOMIC DNA]</scope>
</reference>
<sequence length="35" mass="4219">MYKITDIKTFKIFIKINKEESNIESAMNTTYKDIF</sequence>
<gene>
    <name evidence="1" type="ORF">KARP_01611</name>
</gene>
<dbReference type="EMBL" id="LS398548">
    <property type="protein sequence ID" value="SPR15725.1"/>
    <property type="molecule type" value="Genomic_DNA"/>
</dbReference>
<protein>
    <submittedName>
        <fullName evidence="1">Uncharacterized protein</fullName>
    </submittedName>
</protein>